<reference evidence="9" key="2">
    <citation type="submission" date="2020-09" db="EMBL/GenBank/DDBJ databases">
        <authorList>
            <person name="Sun Q."/>
            <person name="Ohkuma M."/>
        </authorList>
    </citation>
    <scope>NUCLEOTIDE SEQUENCE</scope>
    <source>
        <strain evidence="9">JCM 4335</strain>
    </source>
</reference>
<accession>A0A918B5T9</accession>
<evidence type="ECO:0000256" key="1">
    <source>
        <dbReference type="ARBA" id="ARBA00022603"/>
    </source>
</evidence>
<comment type="caution">
    <text evidence="9">The sequence shown here is derived from an EMBL/GenBank/DDBJ whole genome shotgun (WGS) entry which is preliminary data.</text>
</comment>
<dbReference type="PANTHER" id="PTHR34934">
    <property type="entry name" value="FLAVIN-DEPENDENT THYMIDYLATE SYNTHASE"/>
    <property type="match status" value="1"/>
</dbReference>
<dbReference type="PANTHER" id="PTHR34934:SF1">
    <property type="entry name" value="FLAVIN-DEPENDENT THYMIDYLATE SYNTHASE"/>
    <property type="match status" value="1"/>
</dbReference>
<evidence type="ECO:0000256" key="8">
    <source>
        <dbReference type="SAM" id="MobiDB-lite"/>
    </source>
</evidence>
<evidence type="ECO:0000256" key="4">
    <source>
        <dbReference type="ARBA" id="ARBA00022727"/>
    </source>
</evidence>
<evidence type="ECO:0000313" key="9">
    <source>
        <dbReference type="EMBL" id="GGQ32565.1"/>
    </source>
</evidence>
<keyword evidence="5 7" id="KW-0274">FAD</keyword>
<dbReference type="PROSITE" id="PS51331">
    <property type="entry name" value="THYX"/>
    <property type="match status" value="1"/>
</dbReference>
<dbReference type="Gene3D" id="3.30.1360.170">
    <property type="match status" value="1"/>
</dbReference>
<feature type="binding site" description="in other chain" evidence="7">
    <location>
        <begin position="110"/>
        <end position="114"/>
    </location>
    <ligand>
        <name>dUMP</name>
        <dbReference type="ChEBI" id="CHEBI:246422"/>
        <note>ligand shared between dimeric partners</note>
    </ligand>
</feature>
<feature type="binding site" evidence="7">
    <location>
        <position position="78"/>
    </location>
    <ligand>
        <name>FAD</name>
        <dbReference type="ChEBI" id="CHEBI:57692"/>
        <note>ligand shared between neighboring subunits</note>
    </ligand>
</feature>
<evidence type="ECO:0000256" key="7">
    <source>
        <dbReference type="HAMAP-Rule" id="MF_01408"/>
    </source>
</evidence>
<gene>
    <name evidence="7 9" type="primary">thyX</name>
    <name evidence="9" type="ORF">GCM10010249_58920</name>
</gene>
<comment type="catalytic activity">
    <reaction evidence="7">
        <text>dUMP + (6R)-5,10-methylene-5,6,7,8-tetrahydrofolate + NADPH + H(+) = dTMP + (6S)-5,6,7,8-tetrahydrofolate + NADP(+)</text>
        <dbReference type="Rhea" id="RHEA:29043"/>
        <dbReference type="ChEBI" id="CHEBI:15378"/>
        <dbReference type="ChEBI" id="CHEBI:15636"/>
        <dbReference type="ChEBI" id="CHEBI:57453"/>
        <dbReference type="ChEBI" id="CHEBI:57783"/>
        <dbReference type="ChEBI" id="CHEBI:58349"/>
        <dbReference type="ChEBI" id="CHEBI:63528"/>
        <dbReference type="ChEBI" id="CHEBI:246422"/>
        <dbReference type="EC" id="2.1.1.148"/>
    </reaction>
</comment>
<keyword evidence="10" id="KW-1185">Reference proteome</keyword>
<dbReference type="GO" id="GO:0006231">
    <property type="term" value="P:dTMP biosynthetic process"/>
    <property type="evidence" value="ECO:0007669"/>
    <property type="project" value="UniProtKB-UniRule"/>
</dbReference>
<comment type="pathway">
    <text evidence="7">Pyrimidine metabolism; dTTP biosynthesis.</text>
</comment>
<dbReference type="GO" id="GO:0004799">
    <property type="term" value="F:thymidylate synthase activity"/>
    <property type="evidence" value="ECO:0007669"/>
    <property type="project" value="TreeGrafter"/>
</dbReference>
<evidence type="ECO:0000313" key="10">
    <source>
        <dbReference type="Proteomes" id="UP000654123"/>
    </source>
</evidence>
<feature type="binding site" description="in other chain" evidence="7">
    <location>
        <position position="182"/>
    </location>
    <ligand>
        <name>dUMP</name>
        <dbReference type="ChEBI" id="CHEBI:246422"/>
        <note>ligand shared between dimeric partners</note>
    </ligand>
</feature>
<comment type="similarity">
    <text evidence="7">Belongs to the thymidylate synthase ThyX family.</text>
</comment>
<proteinExistence type="inferred from homology"/>
<dbReference type="EMBL" id="BMSV01000019">
    <property type="protein sequence ID" value="GGQ32565.1"/>
    <property type="molecule type" value="Genomic_DNA"/>
</dbReference>
<sequence>MTDTPAAAPQEPEAPQDLRPSFRSDVTVELVKHSAADSDVLWAARVSTAGEQSLDELRKDPERSKGLINYLMRDRHGSPFEHNSMTFFISAPIFVFREFMRHRVGWSYNEESGRYRELQPVFYVPDASRKLVQEGRPGKYVFAPGTEEQHKLVSRSMEDAYVRAYEAYQEMLAAGVAREVARSVLPVGLYSSMYATCNARSLMHFLGLRTQHELAKVPSFPQREIEMVGERMEAEWAGLMPLTYAAFNKNGRVAP</sequence>
<dbReference type="InterPro" id="IPR036098">
    <property type="entry name" value="Thymidylate_synthase_ThyX_sf"/>
</dbReference>
<evidence type="ECO:0000256" key="2">
    <source>
        <dbReference type="ARBA" id="ARBA00022630"/>
    </source>
</evidence>
<dbReference type="Pfam" id="PF02511">
    <property type="entry name" value="Thy1"/>
    <property type="match status" value="1"/>
</dbReference>
<protein>
    <recommendedName>
        <fullName evidence="7">Flavin-dependent thymidylate synthase</fullName>
        <shortName evidence="7">FDTS</shortName>
        <ecNumber evidence="7">2.1.1.148</ecNumber>
    </recommendedName>
    <alternativeName>
        <fullName evidence="7">FAD-dependent thymidylate synthase</fullName>
    </alternativeName>
    <alternativeName>
        <fullName evidence="7">Thymidylate synthase ThyX</fullName>
        <shortName evidence="7">TS</shortName>
        <shortName evidence="7">TSase</shortName>
    </alternativeName>
</protein>
<dbReference type="SUPFAM" id="SSF69796">
    <property type="entry name" value="Thymidylate synthase-complementing protein Thy1"/>
    <property type="match status" value="1"/>
</dbReference>
<dbReference type="CDD" id="cd20175">
    <property type="entry name" value="ThyX"/>
    <property type="match status" value="1"/>
</dbReference>
<dbReference type="GO" id="GO:0032259">
    <property type="term" value="P:methylation"/>
    <property type="evidence" value="ECO:0007669"/>
    <property type="project" value="UniProtKB-KW"/>
</dbReference>
<feature type="binding site" evidence="7">
    <location>
        <begin position="98"/>
        <end position="101"/>
    </location>
    <ligand>
        <name>dUMP</name>
        <dbReference type="ChEBI" id="CHEBI:246422"/>
        <note>ligand shared between dimeric partners</note>
    </ligand>
</feature>
<feature type="binding site" evidence="7">
    <location>
        <begin position="198"/>
        <end position="200"/>
    </location>
    <ligand>
        <name>FAD</name>
        <dbReference type="ChEBI" id="CHEBI:57692"/>
        <note>ligand shared between neighboring subunits</note>
    </ligand>
</feature>
<name>A0A918B5T9_9ACTN</name>
<keyword evidence="6 7" id="KW-0521">NADP</keyword>
<dbReference type="RefSeq" id="WP_189538220.1">
    <property type="nucleotide sequence ID" value="NZ_BMSV01000019.1"/>
</dbReference>
<dbReference type="AlphaFoldDB" id="A0A918B5T9"/>
<dbReference type="FunFam" id="3.30.1360.170:FF:000001">
    <property type="entry name" value="Flavin-dependent thymidylate synthase"/>
    <property type="match status" value="1"/>
</dbReference>
<keyword evidence="2 7" id="KW-0285">Flavoprotein</keyword>
<feature type="active site" description="Involved in ionization of N3 of dUMP, leading to its activation" evidence="7">
    <location>
        <position position="209"/>
    </location>
</feature>
<reference evidence="9" key="1">
    <citation type="journal article" date="2014" name="Int. J. Syst. Evol. Microbiol.">
        <title>Complete genome sequence of Corynebacterium casei LMG S-19264T (=DSM 44701T), isolated from a smear-ripened cheese.</title>
        <authorList>
            <consortium name="US DOE Joint Genome Institute (JGI-PGF)"/>
            <person name="Walter F."/>
            <person name="Albersmeier A."/>
            <person name="Kalinowski J."/>
            <person name="Ruckert C."/>
        </authorList>
    </citation>
    <scope>NUCLEOTIDE SEQUENCE</scope>
    <source>
        <strain evidence="9">JCM 4335</strain>
    </source>
</reference>
<dbReference type="EC" id="2.1.1.148" evidence="7"/>
<comment type="subunit">
    <text evidence="7">Homotetramer.</text>
</comment>
<dbReference type="HAMAP" id="MF_01408">
    <property type="entry name" value="ThyX"/>
    <property type="match status" value="1"/>
</dbReference>
<organism evidence="9 10">
    <name type="scientific">Streptomyces roseolilacinus</name>
    <dbReference type="NCBI Taxonomy" id="66904"/>
    <lineage>
        <taxon>Bacteria</taxon>
        <taxon>Bacillati</taxon>
        <taxon>Actinomycetota</taxon>
        <taxon>Actinomycetes</taxon>
        <taxon>Kitasatosporales</taxon>
        <taxon>Streptomycetaceae</taxon>
        <taxon>Streptomyces</taxon>
    </lineage>
</organism>
<keyword evidence="1 7" id="KW-0489">Methyltransferase</keyword>
<feature type="binding site" evidence="7">
    <location>
        <begin position="101"/>
        <end position="103"/>
    </location>
    <ligand>
        <name>FAD</name>
        <dbReference type="ChEBI" id="CHEBI:57692"/>
        <note>ligand shared between neighboring subunits</note>
    </ligand>
</feature>
<evidence type="ECO:0000256" key="5">
    <source>
        <dbReference type="ARBA" id="ARBA00022827"/>
    </source>
</evidence>
<dbReference type="GO" id="GO:0006235">
    <property type="term" value="P:dTTP biosynthetic process"/>
    <property type="evidence" value="ECO:0007669"/>
    <property type="project" value="UniProtKB-UniRule"/>
</dbReference>
<dbReference type="GO" id="GO:0070402">
    <property type="term" value="F:NADPH binding"/>
    <property type="evidence" value="ECO:0007669"/>
    <property type="project" value="TreeGrafter"/>
</dbReference>
<keyword evidence="4 7" id="KW-0545">Nucleotide biosynthesis</keyword>
<dbReference type="GO" id="GO:0050797">
    <property type="term" value="F:thymidylate synthase (FAD) activity"/>
    <property type="evidence" value="ECO:0007669"/>
    <property type="project" value="UniProtKB-UniRule"/>
</dbReference>
<feature type="binding site" evidence="7">
    <location>
        <position position="204"/>
    </location>
    <ligand>
        <name>FAD</name>
        <dbReference type="ChEBI" id="CHEBI:57692"/>
        <note>ligand shared between neighboring subunits</note>
    </ligand>
</feature>
<feature type="binding site" evidence="7">
    <location>
        <position position="209"/>
    </location>
    <ligand>
        <name>dUMP</name>
        <dbReference type="ChEBI" id="CHEBI:246422"/>
        <note>ligand shared between dimeric partners</note>
    </ligand>
</feature>
<feature type="compositionally biased region" description="Low complexity" evidence="8">
    <location>
        <begin position="1"/>
        <end position="15"/>
    </location>
</feature>
<comment type="cofactor">
    <cofactor evidence="7">
        <name>FAD</name>
        <dbReference type="ChEBI" id="CHEBI:57692"/>
    </cofactor>
    <text evidence="7">Binds 4 FAD per tetramer. Each FAD binding site is formed by three monomers.</text>
</comment>
<dbReference type="NCBIfam" id="TIGR02170">
    <property type="entry name" value="thyX"/>
    <property type="match status" value="1"/>
</dbReference>
<dbReference type="Proteomes" id="UP000654123">
    <property type="component" value="Unassembled WGS sequence"/>
</dbReference>
<evidence type="ECO:0000256" key="3">
    <source>
        <dbReference type="ARBA" id="ARBA00022679"/>
    </source>
</evidence>
<comment type="function">
    <text evidence="7">Catalyzes the reductive methylation of 2'-deoxyuridine-5'-monophosphate (dUMP) to 2'-deoxythymidine-5'-monophosphate (dTMP) while utilizing 5,10-methylenetetrahydrofolate (mTHF) as the methyl donor, and NADPH and FADH(2) as the reductant.</text>
</comment>
<feature type="binding site" evidence="7">
    <location>
        <position position="110"/>
    </location>
    <ligand>
        <name>FAD</name>
        <dbReference type="ChEBI" id="CHEBI:57692"/>
        <note>ligand shared between neighboring subunits</note>
    </ligand>
</feature>
<keyword evidence="3 7" id="KW-0808">Transferase</keyword>
<evidence type="ECO:0000256" key="6">
    <source>
        <dbReference type="ARBA" id="ARBA00022857"/>
    </source>
</evidence>
<dbReference type="InterPro" id="IPR003669">
    <property type="entry name" value="Thymidylate_synthase_ThyX"/>
</dbReference>
<feature type="region of interest" description="Disordered" evidence="8">
    <location>
        <begin position="1"/>
        <end position="22"/>
    </location>
</feature>
<dbReference type="GO" id="GO:0050660">
    <property type="term" value="F:flavin adenine dinucleotide binding"/>
    <property type="evidence" value="ECO:0007669"/>
    <property type="project" value="UniProtKB-UniRule"/>
</dbReference>